<evidence type="ECO:0000313" key="4">
    <source>
        <dbReference type="Proteomes" id="UP000691718"/>
    </source>
</evidence>
<comment type="caution">
    <text evidence="3">The sequence shown here is derived from an EMBL/GenBank/DDBJ whole genome shotgun (WGS) entry which is preliminary data.</text>
</comment>
<dbReference type="EMBL" id="CAJQZP010000885">
    <property type="protein sequence ID" value="CAG4992743.1"/>
    <property type="molecule type" value="Genomic_DNA"/>
</dbReference>
<reference evidence="3" key="1">
    <citation type="submission" date="2021-04" db="EMBL/GenBank/DDBJ databases">
        <authorList>
            <person name="Tunstrom K."/>
        </authorList>
    </citation>
    <scope>NUCLEOTIDE SEQUENCE</scope>
</reference>
<dbReference type="PROSITE" id="PS51304">
    <property type="entry name" value="GALECTIN"/>
    <property type="match status" value="1"/>
</dbReference>
<gene>
    <name evidence="3" type="ORF">PAPOLLO_LOCUS12369</name>
</gene>
<evidence type="ECO:0000313" key="3">
    <source>
        <dbReference type="EMBL" id="CAG4992743.1"/>
    </source>
</evidence>
<organism evidence="3 4">
    <name type="scientific">Parnassius apollo</name>
    <name type="common">Apollo butterfly</name>
    <name type="synonym">Papilio apollo</name>
    <dbReference type="NCBI Taxonomy" id="110799"/>
    <lineage>
        <taxon>Eukaryota</taxon>
        <taxon>Metazoa</taxon>
        <taxon>Ecdysozoa</taxon>
        <taxon>Arthropoda</taxon>
        <taxon>Hexapoda</taxon>
        <taxon>Insecta</taxon>
        <taxon>Pterygota</taxon>
        <taxon>Neoptera</taxon>
        <taxon>Endopterygota</taxon>
        <taxon>Lepidoptera</taxon>
        <taxon>Glossata</taxon>
        <taxon>Ditrysia</taxon>
        <taxon>Papilionoidea</taxon>
        <taxon>Papilionidae</taxon>
        <taxon>Parnassiinae</taxon>
        <taxon>Parnassini</taxon>
        <taxon>Parnassius</taxon>
        <taxon>Parnassius</taxon>
    </lineage>
</organism>
<keyword evidence="1" id="KW-0430">Lectin</keyword>
<name>A0A8S3X2R9_PARAO</name>
<sequence length="194" mass="21855">MLKVCWDCIAGSRVENEDVYITQLNGNTQRAPPWPISQLSNEKMFILPKRLNAGDQINVAGNMMNDPKTLTVSLMTGSMTPDYQNIACQLEATFPSNPYNPNQLSLKIIENGYNEEVTGDYQSFLATELFTDLSFNFGFSIRVNGNYQSGHILDIFVGESFLEQVTLKHNIDDIRFLTLSGDIAKVHKLDFQFA</sequence>
<evidence type="ECO:0000259" key="2">
    <source>
        <dbReference type="PROSITE" id="PS51304"/>
    </source>
</evidence>
<evidence type="ECO:0000256" key="1">
    <source>
        <dbReference type="ARBA" id="ARBA00022734"/>
    </source>
</evidence>
<feature type="domain" description="Galectin" evidence="2">
    <location>
        <begin position="43"/>
        <end position="192"/>
    </location>
</feature>
<dbReference type="Proteomes" id="UP000691718">
    <property type="component" value="Unassembled WGS sequence"/>
</dbReference>
<dbReference type="AlphaFoldDB" id="A0A8S3X2R9"/>
<accession>A0A8S3X2R9</accession>
<proteinExistence type="predicted"/>
<dbReference type="GO" id="GO:0030246">
    <property type="term" value="F:carbohydrate binding"/>
    <property type="evidence" value="ECO:0007669"/>
    <property type="project" value="UniProtKB-KW"/>
</dbReference>
<protein>
    <submittedName>
        <fullName evidence="3">(apollo) hypothetical protein</fullName>
    </submittedName>
</protein>
<dbReference type="InterPro" id="IPR001079">
    <property type="entry name" value="Galectin_CRD"/>
</dbReference>
<dbReference type="OrthoDB" id="7203600at2759"/>
<keyword evidence="4" id="KW-1185">Reference proteome</keyword>